<evidence type="ECO:0000313" key="1">
    <source>
        <dbReference type="EMBL" id="TKR82348.1"/>
    </source>
</evidence>
<dbReference type="Proteomes" id="UP000298663">
    <property type="component" value="Unassembled WGS sequence"/>
</dbReference>
<protein>
    <submittedName>
        <fullName evidence="1">Uncharacterized protein</fullName>
    </submittedName>
</protein>
<reference evidence="1 2" key="2">
    <citation type="journal article" date="2019" name="G3 (Bethesda)">
        <title>Hybrid Assembly of the Genome of the Entomopathogenic Nematode Steinernema carpocapsae Identifies the X-Chromosome.</title>
        <authorList>
            <person name="Serra L."/>
            <person name="Macchietto M."/>
            <person name="Macias-Munoz A."/>
            <person name="McGill C.J."/>
            <person name="Rodriguez I.M."/>
            <person name="Rodriguez B."/>
            <person name="Murad R."/>
            <person name="Mortazavi A."/>
        </authorList>
    </citation>
    <scope>NUCLEOTIDE SEQUENCE [LARGE SCALE GENOMIC DNA]</scope>
    <source>
        <strain evidence="1 2">ALL</strain>
    </source>
</reference>
<dbReference type="AlphaFoldDB" id="A0A4U5NH24"/>
<proteinExistence type="predicted"/>
<sequence>MSSSLSAEGRSAKSVSLQTWVHFFLEKTFSTRRSREPAGELYVHQKPKIVNRRNLRGEGGRLTSLCAGEPDARVN</sequence>
<dbReference type="EMBL" id="AZBU02000004">
    <property type="protein sequence ID" value="TKR82348.1"/>
    <property type="molecule type" value="Genomic_DNA"/>
</dbReference>
<keyword evidence="2" id="KW-1185">Reference proteome</keyword>
<reference evidence="1 2" key="1">
    <citation type="journal article" date="2015" name="Genome Biol.">
        <title>Comparative genomics of Steinernema reveals deeply conserved gene regulatory networks.</title>
        <authorList>
            <person name="Dillman A.R."/>
            <person name="Macchietto M."/>
            <person name="Porter C.F."/>
            <person name="Rogers A."/>
            <person name="Williams B."/>
            <person name="Antoshechkin I."/>
            <person name="Lee M.M."/>
            <person name="Goodwin Z."/>
            <person name="Lu X."/>
            <person name="Lewis E.E."/>
            <person name="Goodrich-Blair H."/>
            <person name="Stock S.P."/>
            <person name="Adams B.J."/>
            <person name="Sternberg P.W."/>
            <person name="Mortazavi A."/>
        </authorList>
    </citation>
    <scope>NUCLEOTIDE SEQUENCE [LARGE SCALE GENOMIC DNA]</scope>
    <source>
        <strain evidence="1 2">ALL</strain>
    </source>
</reference>
<accession>A0A4U5NH24</accession>
<gene>
    <name evidence="1" type="ORF">L596_016087</name>
</gene>
<organism evidence="1 2">
    <name type="scientific">Steinernema carpocapsae</name>
    <name type="common">Entomopathogenic nematode</name>
    <dbReference type="NCBI Taxonomy" id="34508"/>
    <lineage>
        <taxon>Eukaryota</taxon>
        <taxon>Metazoa</taxon>
        <taxon>Ecdysozoa</taxon>
        <taxon>Nematoda</taxon>
        <taxon>Chromadorea</taxon>
        <taxon>Rhabditida</taxon>
        <taxon>Tylenchina</taxon>
        <taxon>Panagrolaimomorpha</taxon>
        <taxon>Strongyloidoidea</taxon>
        <taxon>Steinernematidae</taxon>
        <taxon>Steinernema</taxon>
    </lineage>
</organism>
<evidence type="ECO:0000313" key="2">
    <source>
        <dbReference type="Proteomes" id="UP000298663"/>
    </source>
</evidence>
<comment type="caution">
    <text evidence="1">The sequence shown here is derived from an EMBL/GenBank/DDBJ whole genome shotgun (WGS) entry which is preliminary data.</text>
</comment>
<name>A0A4U5NH24_STECR</name>